<sequence length="867" mass="101080">MQKIYSPIHIERIVQKYWHIHQTFSVQEDKSKQKYYCLSMIPYPSGKLHMGHVRNYTIGDVISRYQRMLGKNVLQPMGWDAFGLPAEQAAITNNTNPSDWTYANIDYMKNQLKSLGFAYDWSREIITCQPQYYKWEQWFFNFLYKKGLVYKKTTIVNWCSYHETVLANEQVVNNSCWRCQNQIQYKKMPQWFIKITDYAKELLDKLDELKYWPNQVKAMQRNWIGQSQGINIIFKIMNSNDIITIHSTRLDIFMGITYVVLSIDHPISLKIAKINLKINEFIKKNSIDLTRFYNINAHDDKKGIFTDIYAVHPLNNSILPIWIANFVVPVEINGIGAIAACPAHNQQDWEFAHQYNLPIKPVIKNINDKFINIKTKAMTSVGILFNSGDFNGLISKVASDIITKVLINKKLAFFKVLYRLKDWSVSRQRYWGVPIPMVTLKNGVIKPVPMNELPVIFPKQLYSVESNIKKTLKEKMSNWIRTTYKNKSATRDLDTFDTFIESSWYYARYTCPNYHNGMLDSNAANYWLPIDQYIGGIEHATMHLIYFRFYHKLMRDAGLVNSHEPAIRLLCQGMILTDSFYYISNDGQKIWVSPKNVVVTRNNTGHIVKAIDTDGNNLIYDGMCKMSKSKNNGIDPNVIIKKYGADAVRFFIMFAAPAHATLEWRESGIKGAYRFLQRLWNITYQHIKSGLINDELYFHQLSDKNKTIRHLVHKTIIKVTDDIDRRQSFNTALSTIMKLVNNLQNAPKISIQDRIVLQEALSVTIRLLYPFTPHISFILWKSLGNLKNIDDTKWPIVDEQAIQNKNVLIIVQINGKKKASIFVSKNSDKNTIYEMSKKSINLYINYKKNQIYKTIYIPNKVINFLVK</sequence>
<accession>E8Q6W6</accession>
<dbReference type="CDD" id="cd00812">
    <property type="entry name" value="LeuRS_core"/>
    <property type="match status" value="1"/>
</dbReference>
<feature type="domain" description="Methionyl/Leucyl tRNA synthetase" evidence="13">
    <location>
        <begin position="624"/>
        <end position="666"/>
    </location>
</feature>
<dbReference type="GO" id="GO:0002161">
    <property type="term" value="F:aminoacyl-tRNA deacylase activity"/>
    <property type="evidence" value="ECO:0007669"/>
    <property type="project" value="InterPro"/>
</dbReference>
<dbReference type="InterPro" id="IPR014729">
    <property type="entry name" value="Rossmann-like_a/b/a_fold"/>
</dbReference>
<dbReference type="InterPro" id="IPR002300">
    <property type="entry name" value="aa-tRNA-synth_Ia"/>
</dbReference>
<feature type="short sequence motif" description="'KMSKS' region" evidence="9">
    <location>
        <begin position="625"/>
        <end position="629"/>
    </location>
</feature>
<comment type="similarity">
    <text evidence="1 9 10">Belongs to the class-I aminoacyl-tRNA synthetase family.</text>
</comment>
<keyword evidence="2 9" id="KW-0963">Cytoplasm</keyword>
<dbReference type="GO" id="GO:0005524">
    <property type="term" value="F:ATP binding"/>
    <property type="evidence" value="ECO:0007669"/>
    <property type="project" value="UniProtKB-UniRule"/>
</dbReference>
<dbReference type="Gene3D" id="3.40.50.620">
    <property type="entry name" value="HUPs"/>
    <property type="match status" value="2"/>
</dbReference>
<evidence type="ECO:0000256" key="5">
    <source>
        <dbReference type="ARBA" id="ARBA00022840"/>
    </source>
</evidence>
<keyword evidence="5 9" id="KW-0067">ATP-binding</keyword>
<dbReference type="GO" id="GO:0006429">
    <property type="term" value="P:leucyl-tRNA aminoacylation"/>
    <property type="evidence" value="ECO:0007669"/>
    <property type="project" value="UniProtKB-UniRule"/>
</dbReference>
<feature type="domain" description="Methionyl/Leucyl tRNA synthetase" evidence="13">
    <location>
        <begin position="39"/>
        <end position="185"/>
    </location>
</feature>
<evidence type="ECO:0000259" key="13">
    <source>
        <dbReference type="Pfam" id="PF09334"/>
    </source>
</evidence>
<dbReference type="OrthoDB" id="9810365at2"/>
<dbReference type="SUPFAM" id="SSF50677">
    <property type="entry name" value="ValRS/IleRS/LeuRS editing domain"/>
    <property type="match status" value="1"/>
</dbReference>
<evidence type="ECO:0000259" key="11">
    <source>
        <dbReference type="Pfam" id="PF00133"/>
    </source>
</evidence>
<dbReference type="SUPFAM" id="SSF52374">
    <property type="entry name" value="Nucleotidylyl transferase"/>
    <property type="match status" value="1"/>
</dbReference>
<dbReference type="PRINTS" id="PR00985">
    <property type="entry name" value="TRNASYNTHLEU"/>
</dbReference>
<keyword evidence="16" id="KW-1185">Reference proteome</keyword>
<dbReference type="Gene3D" id="3.10.20.590">
    <property type="match status" value="1"/>
</dbReference>
<dbReference type="InterPro" id="IPR015413">
    <property type="entry name" value="Methionyl/Leucyl_tRNA_Synth"/>
</dbReference>
<feature type="domain" description="Leucyl-tRNA synthetase editing" evidence="14">
    <location>
        <begin position="221"/>
        <end position="405"/>
    </location>
</feature>
<evidence type="ECO:0000256" key="7">
    <source>
        <dbReference type="ARBA" id="ARBA00023146"/>
    </source>
</evidence>
<dbReference type="FunFam" id="1.10.730.10:FF:000003">
    <property type="entry name" value="Leucine--tRNA ligase"/>
    <property type="match status" value="1"/>
</dbReference>
<dbReference type="InterPro" id="IPR009008">
    <property type="entry name" value="Val/Leu/Ile-tRNA-synth_edit"/>
</dbReference>
<dbReference type="EC" id="6.1.1.4" evidence="9"/>
<comment type="subcellular location">
    <subcellularLocation>
        <location evidence="9">Cytoplasm</location>
    </subcellularLocation>
</comment>
<evidence type="ECO:0000256" key="1">
    <source>
        <dbReference type="ARBA" id="ARBA00005594"/>
    </source>
</evidence>
<evidence type="ECO:0000256" key="3">
    <source>
        <dbReference type="ARBA" id="ARBA00022598"/>
    </source>
</evidence>
<dbReference type="InterPro" id="IPR001412">
    <property type="entry name" value="aa-tRNA-synth_I_CS"/>
</dbReference>
<feature type="domain" description="Aminoacyl-tRNA synthetase class Ia" evidence="11">
    <location>
        <begin position="409"/>
        <end position="599"/>
    </location>
</feature>
<feature type="binding site" evidence="9">
    <location>
        <position position="628"/>
    </location>
    <ligand>
        <name>ATP</name>
        <dbReference type="ChEBI" id="CHEBI:30616"/>
    </ligand>
</feature>
<evidence type="ECO:0000259" key="12">
    <source>
        <dbReference type="Pfam" id="PF08264"/>
    </source>
</evidence>
<dbReference type="NCBIfam" id="TIGR00396">
    <property type="entry name" value="leuS_bact"/>
    <property type="match status" value="1"/>
</dbReference>
<dbReference type="GO" id="GO:0005829">
    <property type="term" value="C:cytosol"/>
    <property type="evidence" value="ECO:0007669"/>
    <property type="project" value="TreeGrafter"/>
</dbReference>
<evidence type="ECO:0000256" key="4">
    <source>
        <dbReference type="ARBA" id="ARBA00022741"/>
    </source>
</evidence>
<dbReference type="InterPro" id="IPR013155">
    <property type="entry name" value="M/V/L/I-tRNA-synth_anticd-bd"/>
</dbReference>
<dbReference type="InterPro" id="IPR009080">
    <property type="entry name" value="tRNAsynth_Ia_anticodon-bd"/>
</dbReference>
<dbReference type="Gene3D" id="1.10.730.10">
    <property type="entry name" value="Isoleucyl-tRNA Synthetase, Domain 1"/>
    <property type="match status" value="1"/>
</dbReference>
<keyword evidence="3 9" id="KW-0436">Ligase</keyword>
<dbReference type="HAMAP" id="MF_00049_B">
    <property type="entry name" value="Leu_tRNA_synth_B"/>
    <property type="match status" value="1"/>
</dbReference>
<evidence type="ECO:0000256" key="10">
    <source>
        <dbReference type="RuleBase" id="RU363035"/>
    </source>
</evidence>
<evidence type="ECO:0000256" key="6">
    <source>
        <dbReference type="ARBA" id="ARBA00022917"/>
    </source>
</evidence>
<keyword evidence="4 9" id="KW-0547">Nucleotide-binding</keyword>
<evidence type="ECO:0000313" key="15">
    <source>
        <dbReference type="EMBL" id="ADV33713.1"/>
    </source>
</evidence>
<evidence type="ECO:0000256" key="8">
    <source>
        <dbReference type="ARBA" id="ARBA00047469"/>
    </source>
</evidence>
<keyword evidence="6 9" id="KW-0648">Protein biosynthesis</keyword>
<evidence type="ECO:0000313" key="16">
    <source>
        <dbReference type="Proteomes" id="UP000007464"/>
    </source>
</evidence>
<gene>
    <name evidence="9 15" type="primary">leuS</name>
    <name evidence="15" type="ordered locus">BVAF_316</name>
</gene>
<organism evidence="15 16">
    <name type="scientific">Blochmanniella vafra (strain BVAF)</name>
    <dbReference type="NCBI Taxonomy" id="859654"/>
    <lineage>
        <taxon>Bacteria</taxon>
        <taxon>Pseudomonadati</taxon>
        <taxon>Pseudomonadota</taxon>
        <taxon>Gammaproteobacteria</taxon>
        <taxon>Enterobacterales</taxon>
        <taxon>Enterobacteriaceae</taxon>
        <taxon>ant endosymbionts</taxon>
        <taxon>Candidatus Blochmanniella</taxon>
    </lineage>
</organism>
<keyword evidence="7 9" id="KW-0030">Aminoacyl-tRNA synthetase</keyword>
<dbReference type="KEGG" id="bva:BVAF_316"/>
<dbReference type="Gene3D" id="2.20.28.290">
    <property type="match status" value="1"/>
</dbReference>
<dbReference type="Pfam" id="PF09334">
    <property type="entry name" value="tRNA-synt_1g"/>
    <property type="match status" value="2"/>
</dbReference>
<dbReference type="CDD" id="cd07958">
    <property type="entry name" value="Anticodon_Ia_Leu_BEm"/>
    <property type="match status" value="1"/>
</dbReference>
<dbReference type="GO" id="GO:0004823">
    <property type="term" value="F:leucine-tRNA ligase activity"/>
    <property type="evidence" value="ECO:0007669"/>
    <property type="project" value="UniProtKB-UniRule"/>
</dbReference>
<dbReference type="InterPro" id="IPR025709">
    <property type="entry name" value="Leu_tRNA-synth_edit"/>
</dbReference>
<protein>
    <recommendedName>
        <fullName evidence="9">Leucine--tRNA ligase</fullName>
        <ecNumber evidence="9">6.1.1.4</ecNumber>
    </recommendedName>
    <alternativeName>
        <fullName evidence="9">Leucyl-tRNA synthetase</fullName>
        <shortName evidence="9">LeuRS</shortName>
    </alternativeName>
</protein>
<dbReference type="Pfam" id="PF13603">
    <property type="entry name" value="tRNA-synt_1_2"/>
    <property type="match status" value="1"/>
</dbReference>
<name>E8Q6W6_BLOVB</name>
<dbReference type="InterPro" id="IPR002302">
    <property type="entry name" value="Leu-tRNA-ligase"/>
</dbReference>
<evidence type="ECO:0000259" key="14">
    <source>
        <dbReference type="Pfam" id="PF13603"/>
    </source>
</evidence>
<dbReference type="EMBL" id="CP002189">
    <property type="protein sequence ID" value="ADV33713.1"/>
    <property type="molecule type" value="Genomic_DNA"/>
</dbReference>
<dbReference type="STRING" id="859654.BVAF_316"/>
<dbReference type="Proteomes" id="UP000007464">
    <property type="component" value="Chromosome"/>
</dbReference>
<comment type="catalytic activity">
    <reaction evidence="8 9">
        <text>tRNA(Leu) + L-leucine + ATP = L-leucyl-tRNA(Leu) + AMP + diphosphate</text>
        <dbReference type="Rhea" id="RHEA:11688"/>
        <dbReference type="Rhea" id="RHEA-COMP:9613"/>
        <dbReference type="Rhea" id="RHEA-COMP:9622"/>
        <dbReference type="ChEBI" id="CHEBI:30616"/>
        <dbReference type="ChEBI" id="CHEBI:33019"/>
        <dbReference type="ChEBI" id="CHEBI:57427"/>
        <dbReference type="ChEBI" id="CHEBI:78442"/>
        <dbReference type="ChEBI" id="CHEBI:78494"/>
        <dbReference type="ChEBI" id="CHEBI:456215"/>
        <dbReference type="EC" id="6.1.1.4"/>
    </reaction>
</comment>
<dbReference type="Pfam" id="PF00133">
    <property type="entry name" value="tRNA-synt_1"/>
    <property type="match status" value="1"/>
</dbReference>
<dbReference type="PANTHER" id="PTHR43740:SF2">
    <property type="entry name" value="LEUCINE--TRNA LIGASE, MITOCHONDRIAL"/>
    <property type="match status" value="1"/>
</dbReference>
<feature type="short sequence motif" description="'HIGH' region" evidence="9">
    <location>
        <begin position="42"/>
        <end position="52"/>
    </location>
</feature>
<dbReference type="AlphaFoldDB" id="E8Q6W6"/>
<reference evidence="15 16" key="1">
    <citation type="journal article" date="2010" name="BMC Genomics">
        <title>Unprecedented loss of ammonia assimilation capability in a urease-encoding bacterial mutualist.</title>
        <authorList>
            <person name="Williams L.E."/>
            <person name="Wernegreen J.J."/>
        </authorList>
    </citation>
    <scope>NUCLEOTIDE SEQUENCE [LARGE SCALE GENOMIC DNA]</scope>
    <source>
        <strain evidence="15 16">BVAF</strain>
    </source>
</reference>
<dbReference type="RefSeq" id="WP_013516638.1">
    <property type="nucleotide sequence ID" value="NC_014909.2"/>
</dbReference>
<dbReference type="SUPFAM" id="SSF47323">
    <property type="entry name" value="Anticodon-binding domain of a subclass of class I aminoacyl-tRNA synthetases"/>
    <property type="match status" value="1"/>
</dbReference>
<feature type="domain" description="Methionyl/Valyl/Leucyl/Isoleucyl-tRNA synthetase anticodon-binding" evidence="12">
    <location>
        <begin position="706"/>
        <end position="830"/>
    </location>
</feature>
<dbReference type="FunFam" id="2.20.28.290:FF:000001">
    <property type="entry name" value="Leucine--tRNA ligase"/>
    <property type="match status" value="1"/>
</dbReference>
<dbReference type="PROSITE" id="PS00178">
    <property type="entry name" value="AA_TRNA_LIGASE_I"/>
    <property type="match status" value="1"/>
</dbReference>
<dbReference type="Pfam" id="PF08264">
    <property type="entry name" value="Anticodon_1"/>
    <property type="match status" value="1"/>
</dbReference>
<dbReference type="PANTHER" id="PTHR43740">
    <property type="entry name" value="LEUCYL-TRNA SYNTHETASE"/>
    <property type="match status" value="1"/>
</dbReference>
<dbReference type="HOGENOM" id="CLU_004427_0_0_6"/>
<proteinExistence type="inferred from homology"/>
<evidence type="ECO:0000256" key="2">
    <source>
        <dbReference type="ARBA" id="ARBA00022490"/>
    </source>
</evidence>
<evidence type="ECO:0000256" key="9">
    <source>
        <dbReference type="HAMAP-Rule" id="MF_00049"/>
    </source>
</evidence>